<organism evidence="1 2">
    <name type="scientific">Haloarcula sebkhae</name>
    <dbReference type="NCBI Taxonomy" id="932660"/>
    <lineage>
        <taxon>Archaea</taxon>
        <taxon>Methanobacteriati</taxon>
        <taxon>Methanobacteriota</taxon>
        <taxon>Stenosarchaea group</taxon>
        <taxon>Halobacteria</taxon>
        <taxon>Halobacteriales</taxon>
        <taxon>Haloarculaceae</taxon>
        <taxon>Haloarcula</taxon>
    </lineage>
</organism>
<accession>A0A830ETW9</accession>
<comment type="caution">
    <text evidence="1">The sequence shown here is derived from an EMBL/GenBank/DDBJ whole genome shotgun (WGS) entry which is preliminary data.</text>
</comment>
<gene>
    <name evidence="1" type="ORF">GCM10009067_27320</name>
</gene>
<dbReference type="InterPro" id="IPR012349">
    <property type="entry name" value="Split_barrel_FMN-bd"/>
</dbReference>
<dbReference type="Pfam" id="PF12900">
    <property type="entry name" value="Pyridox_ox_2"/>
    <property type="match status" value="1"/>
</dbReference>
<protein>
    <recommendedName>
        <fullName evidence="3">Pyridoxamine 5'-phosphate oxidase</fullName>
    </recommendedName>
</protein>
<evidence type="ECO:0008006" key="3">
    <source>
        <dbReference type="Google" id="ProtNLM"/>
    </source>
</evidence>
<dbReference type="AlphaFoldDB" id="A0A830ETW9"/>
<evidence type="ECO:0000313" key="1">
    <source>
        <dbReference type="EMBL" id="GGK73559.1"/>
    </source>
</evidence>
<dbReference type="SUPFAM" id="SSF50475">
    <property type="entry name" value="FMN-binding split barrel"/>
    <property type="match status" value="1"/>
</dbReference>
<dbReference type="Proteomes" id="UP000614221">
    <property type="component" value="Unassembled WGS sequence"/>
</dbReference>
<dbReference type="Gene3D" id="2.30.110.10">
    <property type="entry name" value="Electron Transport, Fmn-binding Protein, Chain A"/>
    <property type="match status" value="1"/>
</dbReference>
<name>A0A830ETW9_9EURY</name>
<evidence type="ECO:0000313" key="2">
    <source>
        <dbReference type="Proteomes" id="UP000614221"/>
    </source>
</evidence>
<sequence>MPVNIAFEMRELSDEAVVDVLTDNGIGVLAMSSPMGAAPYPFPVAFGYDPATDSLAFHLSESDDSQKHRYLTADSTVGFTVYEETEPKTVWRSVVVTGELVEATYDEVEPALASLASNTQFAPNPVSWDDTSTTTPYELRIDDWDGREFRVG</sequence>
<reference evidence="1" key="1">
    <citation type="journal article" date="2014" name="Int. J. Syst. Evol. Microbiol.">
        <title>Complete genome sequence of Corynebacterium casei LMG S-19264T (=DSM 44701T), isolated from a smear-ripened cheese.</title>
        <authorList>
            <consortium name="US DOE Joint Genome Institute (JGI-PGF)"/>
            <person name="Walter F."/>
            <person name="Albersmeier A."/>
            <person name="Kalinowski J."/>
            <person name="Ruckert C."/>
        </authorList>
    </citation>
    <scope>NUCLEOTIDE SEQUENCE</scope>
    <source>
        <strain evidence="1">JCM 19018</strain>
    </source>
</reference>
<dbReference type="EMBL" id="BMPD01000004">
    <property type="protein sequence ID" value="GGK73559.1"/>
    <property type="molecule type" value="Genomic_DNA"/>
</dbReference>
<reference evidence="1" key="2">
    <citation type="submission" date="2020-09" db="EMBL/GenBank/DDBJ databases">
        <authorList>
            <person name="Sun Q."/>
            <person name="Ohkuma M."/>
        </authorList>
    </citation>
    <scope>NUCLEOTIDE SEQUENCE</scope>
    <source>
        <strain evidence="1">JCM 19018</strain>
    </source>
</reference>
<proteinExistence type="predicted"/>
<dbReference type="InterPro" id="IPR024747">
    <property type="entry name" value="Pyridox_Oxase-rel"/>
</dbReference>